<comment type="caution">
    <text evidence="11">The sequence shown here is derived from an EMBL/GenBank/DDBJ whole genome shotgun (WGS) entry which is preliminary data.</text>
</comment>
<dbReference type="InterPro" id="IPR038407">
    <property type="entry name" value="v-SNARE_N_sf"/>
</dbReference>
<dbReference type="GO" id="GO:0006896">
    <property type="term" value="P:Golgi to vacuole transport"/>
    <property type="evidence" value="ECO:0007669"/>
    <property type="project" value="TreeGrafter"/>
</dbReference>
<dbReference type="GO" id="GO:0005794">
    <property type="term" value="C:Golgi apparatus"/>
    <property type="evidence" value="ECO:0007669"/>
    <property type="project" value="TreeGrafter"/>
</dbReference>
<evidence type="ECO:0000256" key="8">
    <source>
        <dbReference type="ARBA" id="ARBA00023136"/>
    </source>
</evidence>
<feature type="transmembrane region" description="Helical" evidence="9">
    <location>
        <begin position="207"/>
        <end position="226"/>
    </location>
</feature>
<dbReference type="Gene3D" id="1.20.58.400">
    <property type="entry name" value="t-snare proteins"/>
    <property type="match status" value="1"/>
</dbReference>
<dbReference type="InterPro" id="IPR010989">
    <property type="entry name" value="SNARE"/>
</dbReference>
<keyword evidence="6 9" id="KW-1133">Transmembrane helix</keyword>
<dbReference type="GO" id="GO:0031201">
    <property type="term" value="C:SNARE complex"/>
    <property type="evidence" value="ECO:0007669"/>
    <property type="project" value="TreeGrafter"/>
</dbReference>
<evidence type="ECO:0000256" key="6">
    <source>
        <dbReference type="ARBA" id="ARBA00022989"/>
    </source>
</evidence>
<dbReference type="GO" id="GO:0005789">
    <property type="term" value="C:endoplasmic reticulum membrane"/>
    <property type="evidence" value="ECO:0007669"/>
    <property type="project" value="TreeGrafter"/>
</dbReference>
<dbReference type="EMBL" id="JAPDRK010000009">
    <property type="protein sequence ID" value="KAJ9608668.1"/>
    <property type="molecule type" value="Genomic_DNA"/>
</dbReference>
<gene>
    <name evidence="11" type="primary">vti1</name>
    <name evidence="11" type="ORF">H2200_006439</name>
</gene>
<keyword evidence="8 9" id="KW-0472">Membrane</keyword>
<dbReference type="GO" id="GO:0031902">
    <property type="term" value="C:late endosome membrane"/>
    <property type="evidence" value="ECO:0007669"/>
    <property type="project" value="TreeGrafter"/>
</dbReference>
<protein>
    <submittedName>
        <fullName evidence="11">t-SNARE VTI1</fullName>
    </submittedName>
</protein>
<name>A0AA39CHQ4_9EURO</name>
<dbReference type="Pfam" id="PF05008">
    <property type="entry name" value="V-SNARE"/>
    <property type="match status" value="1"/>
</dbReference>
<dbReference type="GO" id="GO:0006886">
    <property type="term" value="P:intracellular protein transport"/>
    <property type="evidence" value="ECO:0007669"/>
    <property type="project" value="InterPro"/>
</dbReference>
<dbReference type="CDD" id="cd15862">
    <property type="entry name" value="SNARE_Vti1"/>
    <property type="match status" value="1"/>
</dbReference>
<dbReference type="GO" id="GO:0006891">
    <property type="term" value="P:intra-Golgi vesicle-mediated transport"/>
    <property type="evidence" value="ECO:0007669"/>
    <property type="project" value="TreeGrafter"/>
</dbReference>
<dbReference type="GO" id="GO:0000149">
    <property type="term" value="F:SNARE binding"/>
    <property type="evidence" value="ECO:0007669"/>
    <property type="project" value="TreeGrafter"/>
</dbReference>
<dbReference type="GO" id="GO:0016236">
    <property type="term" value="P:macroautophagy"/>
    <property type="evidence" value="ECO:0007669"/>
    <property type="project" value="TreeGrafter"/>
</dbReference>
<dbReference type="GO" id="GO:0042147">
    <property type="term" value="P:retrograde transport, endosome to Golgi"/>
    <property type="evidence" value="ECO:0007669"/>
    <property type="project" value="TreeGrafter"/>
</dbReference>
<evidence type="ECO:0000313" key="11">
    <source>
        <dbReference type="EMBL" id="KAJ9608668.1"/>
    </source>
</evidence>
<dbReference type="PANTHER" id="PTHR21230:SF26">
    <property type="entry name" value="VESICLE TRANSPORT THROUGH INTERACTION WITH T-SNARES HOMOLOG 1A"/>
    <property type="match status" value="1"/>
</dbReference>
<keyword evidence="5" id="KW-0653">Protein transport</keyword>
<keyword evidence="12" id="KW-1185">Reference proteome</keyword>
<reference evidence="11" key="1">
    <citation type="submission" date="2022-10" db="EMBL/GenBank/DDBJ databases">
        <title>Culturing micro-colonial fungi from biological soil crusts in the Mojave desert and describing Neophaeococcomyces mojavensis, and introducing the new genera and species Taxawa tesnikishii.</title>
        <authorList>
            <person name="Kurbessoian T."/>
            <person name="Stajich J.E."/>
        </authorList>
    </citation>
    <scope>NUCLEOTIDE SEQUENCE</scope>
    <source>
        <strain evidence="11">TK_41</strain>
    </source>
</reference>
<evidence type="ECO:0000256" key="2">
    <source>
        <dbReference type="ARBA" id="ARBA00006108"/>
    </source>
</evidence>
<proteinExistence type="inferred from homology"/>
<evidence type="ECO:0000256" key="1">
    <source>
        <dbReference type="ARBA" id="ARBA00004211"/>
    </source>
</evidence>
<keyword evidence="4 9" id="KW-0812">Transmembrane</keyword>
<dbReference type="InterPro" id="IPR007705">
    <property type="entry name" value="Vesicle_trsprt_v-SNARE_N"/>
</dbReference>
<organism evidence="11 12">
    <name type="scientific">Cladophialophora chaetospira</name>
    <dbReference type="NCBI Taxonomy" id="386627"/>
    <lineage>
        <taxon>Eukaryota</taxon>
        <taxon>Fungi</taxon>
        <taxon>Dikarya</taxon>
        <taxon>Ascomycota</taxon>
        <taxon>Pezizomycotina</taxon>
        <taxon>Eurotiomycetes</taxon>
        <taxon>Chaetothyriomycetidae</taxon>
        <taxon>Chaetothyriales</taxon>
        <taxon>Herpotrichiellaceae</taxon>
        <taxon>Cladophialophora</taxon>
    </lineage>
</organism>
<dbReference type="SUPFAM" id="SSF58038">
    <property type="entry name" value="SNARE fusion complex"/>
    <property type="match status" value="1"/>
</dbReference>
<dbReference type="GO" id="GO:0005829">
    <property type="term" value="C:cytosol"/>
    <property type="evidence" value="ECO:0007669"/>
    <property type="project" value="GOC"/>
</dbReference>
<dbReference type="Proteomes" id="UP001172673">
    <property type="component" value="Unassembled WGS sequence"/>
</dbReference>
<dbReference type="Pfam" id="PF12352">
    <property type="entry name" value="V-SNARE_C"/>
    <property type="match status" value="1"/>
</dbReference>
<dbReference type="InterPro" id="IPR000727">
    <property type="entry name" value="T_SNARE_dom"/>
</dbReference>
<evidence type="ECO:0000256" key="9">
    <source>
        <dbReference type="SAM" id="Phobius"/>
    </source>
</evidence>
<dbReference type="PANTHER" id="PTHR21230">
    <property type="entry name" value="VESICLE TRANSPORT V-SNARE PROTEIN VTI1-RELATED"/>
    <property type="match status" value="1"/>
</dbReference>
<accession>A0AA39CHQ4</accession>
<dbReference type="AlphaFoldDB" id="A0AA39CHQ4"/>
<sequence>MSNPLDTDAGSELFGTYEAELKLVQADVNQKLDQIPELTGEERKVTIRGAERAIDEAKELLDQMNLEKSNIPTSQRSKVNSRFRNHQSDIDGLSRRLKALADSDRKQLFGDRYTDDPEAGSRDAQLEQRQQLLSGTDRLGRSSDRLRESQRVALETEQIGASTLADLHQQRNVIENTHRNLLQSEGYVDRSVKTLRGMARRMATNRLITIAIITVLVLLIIGVIYSKFR</sequence>
<dbReference type="SUPFAM" id="SSF47661">
    <property type="entry name" value="t-snare proteins"/>
    <property type="match status" value="1"/>
</dbReference>
<comment type="subcellular location">
    <subcellularLocation>
        <location evidence="1">Membrane</location>
        <topology evidence="1">Single-pass type IV membrane protein</topology>
    </subcellularLocation>
</comment>
<comment type="similarity">
    <text evidence="2">Belongs to the VTI1 family.</text>
</comment>
<evidence type="ECO:0000256" key="4">
    <source>
        <dbReference type="ARBA" id="ARBA00022692"/>
    </source>
</evidence>
<dbReference type="FunFam" id="1.20.5.110:FF:000002">
    <property type="entry name" value="Vesicle transport through interaction with t-SNAREsB"/>
    <property type="match status" value="1"/>
</dbReference>
<evidence type="ECO:0000256" key="7">
    <source>
        <dbReference type="ARBA" id="ARBA00023054"/>
    </source>
</evidence>
<evidence type="ECO:0000313" key="12">
    <source>
        <dbReference type="Proteomes" id="UP001172673"/>
    </source>
</evidence>
<dbReference type="SMART" id="SM00397">
    <property type="entry name" value="t_SNARE"/>
    <property type="match status" value="1"/>
</dbReference>
<keyword evidence="7" id="KW-0175">Coiled coil</keyword>
<dbReference type="GO" id="GO:0012507">
    <property type="term" value="C:ER to Golgi transport vesicle membrane"/>
    <property type="evidence" value="ECO:0007669"/>
    <property type="project" value="TreeGrafter"/>
</dbReference>
<evidence type="ECO:0000256" key="5">
    <source>
        <dbReference type="ARBA" id="ARBA00022927"/>
    </source>
</evidence>
<dbReference type="GO" id="GO:0048280">
    <property type="term" value="P:vesicle fusion with Golgi apparatus"/>
    <property type="evidence" value="ECO:0007669"/>
    <property type="project" value="TreeGrafter"/>
</dbReference>
<feature type="domain" description="T-SNARE coiled-coil homology" evidence="10">
    <location>
        <begin position="131"/>
        <end position="198"/>
    </location>
</feature>
<evidence type="ECO:0000259" key="10">
    <source>
        <dbReference type="SMART" id="SM00397"/>
    </source>
</evidence>
<dbReference type="Gene3D" id="1.20.5.110">
    <property type="match status" value="1"/>
</dbReference>
<dbReference type="GO" id="GO:0005484">
    <property type="term" value="F:SNAP receptor activity"/>
    <property type="evidence" value="ECO:0007669"/>
    <property type="project" value="TreeGrafter"/>
</dbReference>
<keyword evidence="3" id="KW-0813">Transport</keyword>
<evidence type="ECO:0000256" key="3">
    <source>
        <dbReference type="ARBA" id="ARBA00022448"/>
    </source>
</evidence>